<comment type="caution">
    <text evidence="15">The sequence shown here is derived from an EMBL/GenBank/DDBJ whole genome shotgun (WGS) entry which is preliminary data.</text>
</comment>
<dbReference type="Gene3D" id="2.60.120.10">
    <property type="entry name" value="Jelly Rolls"/>
    <property type="match status" value="1"/>
</dbReference>
<feature type="transmembrane region" description="Helical" evidence="13">
    <location>
        <begin position="427"/>
        <end position="448"/>
    </location>
</feature>
<keyword evidence="9" id="KW-0406">Ion transport</keyword>
<keyword evidence="2" id="KW-0813">Transport</keyword>
<evidence type="ECO:0000256" key="9">
    <source>
        <dbReference type="ARBA" id="ARBA00023065"/>
    </source>
</evidence>
<evidence type="ECO:0000256" key="3">
    <source>
        <dbReference type="ARBA" id="ARBA00022538"/>
    </source>
</evidence>
<feature type="compositionally biased region" description="Polar residues" evidence="12">
    <location>
        <begin position="138"/>
        <end position="166"/>
    </location>
</feature>
<keyword evidence="6" id="KW-0851">Voltage-gated channel</keyword>
<dbReference type="InterPro" id="IPR050818">
    <property type="entry name" value="KCNH_animal-type"/>
</dbReference>
<dbReference type="InterPro" id="IPR005821">
    <property type="entry name" value="Ion_trans_dom"/>
</dbReference>
<evidence type="ECO:0000256" key="8">
    <source>
        <dbReference type="ARBA" id="ARBA00022989"/>
    </source>
</evidence>
<evidence type="ECO:0000256" key="13">
    <source>
        <dbReference type="SAM" id="Phobius"/>
    </source>
</evidence>
<feature type="compositionally biased region" description="Basic and acidic residues" evidence="12">
    <location>
        <begin position="96"/>
        <end position="106"/>
    </location>
</feature>
<name>A0ABR1FSJ2_AURAN</name>
<evidence type="ECO:0000256" key="1">
    <source>
        <dbReference type="ARBA" id="ARBA00004141"/>
    </source>
</evidence>
<feature type="region of interest" description="Disordered" evidence="12">
    <location>
        <begin position="746"/>
        <end position="782"/>
    </location>
</feature>
<keyword evidence="5" id="KW-0631">Potassium channel</keyword>
<feature type="transmembrane region" description="Helical" evidence="13">
    <location>
        <begin position="382"/>
        <end position="407"/>
    </location>
</feature>
<keyword evidence="11 15" id="KW-0407">Ion channel</keyword>
<gene>
    <name evidence="15" type="ORF">SO694_0009909</name>
</gene>
<keyword evidence="10 13" id="KW-0472">Membrane</keyword>
<feature type="domain" description="Cyclic nucleotide-binding" evidence="14">
    <location>
        <begin position="563"/>
        <end position="693"/>
    </location>
</feature>
<dbReference type="EMBL" id="JBBJCI010000249">
    <property type="protein sequence ID" value="KAK7237523.1"/>
    <property type="molecule type" value="Genomic_DNA"/>
</dbReference>
<evidence type="ECO:0000313" key="15">
    <source>
        <dbReference type="EMBL" id="KAK7237523.1"/>
    </source>
</evidence>
<keyword evidence="16" id="KW-1185">Reference proteome</keyword>
<organism evidence="15 16">
    <name type="scientific">Aureococcus anophagefferens</name>
    <name type="common">Harmful bloom alga</name>
    <dbReference type="NCBI Taxonomy" id="44056"/>
    <lineage>
        <taxon>Eukaryota</taxon>
        <taxon>Sar</taxon>
        <taxon>Stramenopiles</taxon>
        <taxon>Ochrophyta</taxon>
        <taxon>Pelagophyceae</taxon>
        <taxon>Pelagomonadales</taxon>
        <taxon>Pelagomonadaceae</taxon>
        <taxon>Aureococcus</taxon>
    </lineage>
</organism>
<evidence type="ECO:0000256" key="7">
    <source>
        <dbReference type="ARBA" id="ARBA00022958"/>
    </source>
</evidence>
<dbReference type="SUPFAM" id="SSF81324">
    <property type="entry name" value="Voltage-gated potassium channels"/>
    <property type="match status" value="1"/>
</dbReference>
<dbReference type="Gene3D" id="1.10.287.630">
    <property type="entry name" value="Helix hairpin bin"/>
    <property type="match status" value="1"/>
</dbReference>
<evidence type="ECO:0000256" key="4">
    <source>
        <dbReference type="ARBA" id="ARBA00022692"/>
    </source>
</evidence>
<dbReference type="SUPFAM" id="SSF51206">
    <property type="entry name" value="cAMP-binding domain-like"/>
    <property type="match status" value="1"/>
</dbReference>
<reference evidence="15 16" key="1">
    <citation type="submission" date="2024-03" db="EMBL/GenBank/DDBJ databases">
        <title>Aureococcus anophagefferens CCMP1851 and Kratosvirus quantuckense: Draft genome of a second virus-susceptible host strain in the model system.</title>
        <authorList>
            <person name="Chase E."/>
            <person name="Truchon A.R."/>
            <person name="Schepens W."/>
            <person name="Wilhelm S.W."/>
        </authorList>
    </citation>
    <scope>NUCLEOTIDE SEQUENCE [LARGE SCALE GENOMIC DNA]</scope>
    <source>
        <strain evidence="15 16">CCMP1851</strain>
    </source>
</reference>
<comment type="subcellular location">
    <subcellularLocation>
        <location evidence="1">Membrane</location>
        <topology evidence="1">Multi-pass membrane protein</topology>
    </subcellularLocation>
</comment>
<feature type="region of interest" description="Disordered" evidence="12">
    <location>
        <begin position="96"/>
        <end position="166"/>
    </location>
</feature>
<keyword evidence="7" id="KW-0630">Potassium</keyword>
<dbReference type="PANTHER" id="PTHR10217">
    <property type="entry name" value="VOLTAGE AND LIGAND GATED POTASSIUM CHANNEL"/>
    <property type="match status" value="1"/>
</dbReference>
<keyword evidence="8 13" id="KW-1133">Transmembrane helix</keyword>
<evidence type="ECO:0000256" key="2">
    <source>
        <dbReference type="ARBA" id="ARBA00022448"/>
    </source>
</evidence>
<dbReference type="InterPro" id="IPR014710">
    <property type="entry name" value="RmlC-like_jellyroll"/>
</dbReference>
<feature type="region of interest" description="Disordered" evidence="12">
    <location>
        <begin position="1"/>
        <end position="21"/>
    </location>
</feature>
<evidence type="ECO:0000256" key="10">
    <source>
        <dbReference type="ARBA" id="ARBA00023136"/>
    </source>
</evidence>
<keyword evidence="4 13" id="KW-0812">Transmembrane</keyword>
<dbReference type="InterPro" id="IPR018490">
    <property type="entry name" value="cNMP-bd_dom_sf"/>
</dbReference>
<evidence type="ECO:0000256" key="12">
    <source>
        <dbReference type="SAM" id="MobiDB-lite"/>
    </source>
</evidence>
<accession>A0ABR1FSJ2</accession>
<dbReference type="PANTHER" id="PTHR10217:SF435">
    <property type="entry name" value="POTASSIUM VOLTAGE-GATED CHANNEL PROTEIN EAG"/>
    <property type="match status" value="1"/>
</dbReference>
<feature type="transmembrane region" description="Helical" evidence="13">
    <location>
        <begin position="460"/>
        <end position="484"/>
    </location>
</feature>
<protein>
    <submittedName>
        <fullName evidence="15">Voltage-gated potassium channel</fullName>
    </submittedName>
</protein>
<feature type="compositionally biased region" description="Basic residues" evidence="12">
    <location>
        <begin position="1"/>
        <end position="10"/>
    </location>
</feature>
<dbReference type="PROSITE" id="PS50042">
    <property type="entry name" value="CNMP_BINDING_3"/>
    <property type="match status" value="1"/>
</dbReference>
<evidence type="ECO:0000256" key="11">
    <source>
        <dbReference type="ARBA" id="ARBA00023303"/>
    </source>
</evidence>
<sequence length="782" mass="84387">MPSRAMKKKQSSGGSKGRGVAHALLRRTKSSSGDVVANALTVSPFTTSLTSLEASLANVGLVVALAPDADTGDEVAEAREKLRALADVLSEASEALRHESDEKAGDDGSDSGGDSDGAASVEDAEPGDDSPASDSPEVPTSSTLATAVTSPGTSVRTSALTAQTTDARIESSRSKRWYGRNVERAKLFFGVVPGHDDPDANVLPEEPRGWVPMISPTGNGRVAWDLLIAIFLLYITMVEPLSLSFLPDAVLAWGTPLGTINRVVDVVFLVDICLNMRTGYVNEDKALVMDPKLARTAYLQSWFPLDFVSSMPPVIEVVMFAAKSSSSGGSGARIVRLARVLKISKLLRLAKLMKLTDRDSAFADSVEDFMASSSSMFAVRCFSMMVASFVLAHLLACFMAVSGPGWLETYVPDGRPGARDVSPDDWYWFRQYVVAFYWAFTTMTSVGYGDVTPESDAERIYAIFAMMIGVAFYSYIIATVASMVTAADAKSVIYFERMDQLSSWMRHYKFEMSLRRRTRRFFKQFYATRSAIDERSILENLAPQLQEAVSSYLLHTFVKTHPLFSNFPEGTLWKILAIVRTIQFEPDTDVVATGSPSSALFILLSGSCECVLPRPGDVLGPGAPKVPRRRSSEKLEVPPDADGAAAETPGERVAIGPGASFGELCLLGVRASSLVTVRTLTPVECFLVQRDAFLDSFANLPEVLDSMIAKRTLFLKHQVRLPPKTRARAPGLAAPRRASAPAIVRFNSGGEPERDGALGTSSSAPGRVGSPGLGPLVRQPTL</sequence>
<evidence type="ECO:0000256" key="6">
    <source>
        <dbReference type="ARBA" id="ARBA00022882"/>
    </source>
</evidence>
<keyword evidence="3" id="KW-0633">Potassium transport</keyword>
<dbReference type="GO" id="GO:0034220">
    <property type="term" value="P:monoatomic ion transmembrane transport"/>
    <property type="evidence" value="ECO:0007669"/>
    <property type="project" value="UniProtKB-KW"/>
</dbReference>
<evidence type="ECO:0000259" key="14">
    <source>
        <dbReference type="PROSITE" id="PS50042"/>
    </source>
</evidence>
<dbReference type="Gene3D" id="1.10.287.70">
    <property type="match status" value="1"/>
</dbReference>
<dbReference type="InterPro" id="IPR000595">
    <property type="entry name" value="cNMP-bd_dom"/>
</dbReference>
<dbReference type="SMART" id="SM00100">
    <property type="entry name" value="cNMP"/>
    <property type="match status" value="1"/>
</dbReference>
<dbReference type="Pfam" id="PF00520">
    <property type="entry name" value="Ion_trans"/>
    <property type="match status" value="1"/>
</dbReference>
<dbReference type="InterPro" id="IPR003938">
    <property type="entry name" value="K_chnl_volt-dep_EAG/ELK/ERG"/>
</dbReference>
<dbReference type="Proteomes" id="UP001363151">
    <property type="component" value="Unassembled WGS sequence"/>
</dbReference>
<dbReference type="CDD" id="cd00038">
    <property type="entry name" value="CAP_ED"/>
    <property type="match status" value="1"/>
</dbReference>
<evidence type="ECO:0000256" key="5">
    <source>
        <dbReference type="ARBA" id="ARBA00022826"/>
    </source>
</evidence>
<dbReference type="PRINTS" id="PR01463">
    <property type="entry name" value="EAGCHANLFMLY"/>
</dbReference>
<feature type="region of interest" description="Disordered" evidence="12">
    <location>
        <begin position="621"/>
        <end position="648"/>
    </location>
</feature>
<evidence type="ECO:0000313" key="16">
    <source>
        <dbReference type="Proteomes" id="UP001363151"/>
    </source>
</evidence>
<proteinExistence type="predicted"/>